<evidence type="ECO:0000313" key="4">
    <source>
        <dbReference type="Proteomes" id="UP000070299"/>
    </source>
</evidence>
<dbReference type="EMBL" id="LSNE01000011">
    <property type="protein sequence ID" value="KXI27323.1"/>
    <property type="molecule type" value="Genomic_DNA"/>
</dbReference>
<keyword evidence="1" id="KW-0732">Signal</keyword>
<gene>
    <name evidence="3" type="ORF">AX660_21600</name>
</gene>
<accession>A0A148KLX1</accession>
<proteinExistence type="predicted"/>
<keyword evidence="4" id="KW-1185">Reference proteome</keyword>
<name>A0A148KLX1_9ALTE</name>
<organism evidence="3 4">
    <name type="scientific">Paraglaciecola hydrolytica</name>
    <dbReference type="NCBI Taxonomy" id="1799789"/>
    <lineage>
        <taxon>Bacteria</taxon>
        <taxon>Pseudomonadati</taxon>
        <taxon>Pseudomonadota</taxon>
        <taxon>Gammaproteobacteria</taxon>
        <taxon>Alteromonadales</taxon>
        <taxon>Alteromonadaceae</taxon>
        <taxon>Paraglaciecola</taxon>
    </lineage>
</organism>
<dbReference type="OrthoDB" id="271716at2"/>
<reference evidence="4" key="1">
    <citation type="submission" date="2016-02" db="EMBL/GenBank/DDBJ databases">
        <authorList>
            <person name="Schultz-Johansen M."/>
            <person name="Glaring M.A."/>
            <person name="Bech P.K."/>
            <person name="Stougaard P."/>
        </authorList>
    </citation>
    <scope>NUCLEOTIDE SEQUENCE [LARGE SCALE GENOMIC DNA]</scope>
    <source>
        <strain evidence="4">S66</strain>
    </source>
</reference>
<evidence type="ECO:0000259" key="2">
    <source>
        <dbReference type="Pfam" id="PF13474"/>
    </source>
</evidence>
<feature type="signal peptide" evidence="1">
    <location>
        <begin position="1"/>
        <end position="22"/>
    </location>
</feature>
<dbReference type="SUPFAM" id="SSF54427">
    <property type="entry name" value="NTF2-like"/>
    <property type="match status" value="1"/>
</dbReference>
<dbReference type="Proteomes" id="UP000070299">
    <property type="component" value="Unassembled WGS sequence"/>
</dbReference>
<feature type="chain" id="PRO_5007550228" description="SnoaL-like domain-containing protein" evidence="1">
    <location>
        <begin position="23"/>
        <end position="172"/>
    </location>
</feature>
<dbReference type="InterPro" id="IPR032710">
    <property type="entry name" value="NTF2-like_dom_sf"/>
</dbReference>
<dbReference type="RefSeq" id="WP_068380587.1">
    <property type="nucleotide sequence ID" value="NZ_LSNE01000011.1"/>
</dbReference>
<dbReference type="AlphaFoldDB" id="A0A148KLX1"/>
<dbReference type="STRING" id="1799789.AX660_21600"/>
<feature type="domain" description="SnoaL-like" evidence="2">
    <location>
        <begin position="36"/>
        <end position="150"/>
    </location>
</feature>
<comment type="caution">
    <text evidence="3">The sequence shown here is derived from an EMBL/GenBank/DDBJ whole genome shotgun (WGS) entry which is preliminary data.</text>
</comment>
<evidence type="ECO:0000313" key="3">
    <source>
        <dbReference type="EMBL" id="KXI27323.1"/>
    </source>
</evidence>
<dbReference type="Gene3D" id="3.10.450.50">
    <property type="match status" value="1"/>
</dbReference>
<protein>
    <recommendedName>
        <fullName evidence="2">SnoaL-like domain-containing protein</fullName>
    </recommendedName>
</protein>
<evidence type="ECO:0000256" key="1">
    <source>
        <dbReference type="SAM" id="SignalP"/>
    </source>
</evidence>
<dbReference type="InterPro" id="IPR037401">
    <property type="entry name" value="SnoaL-like"/>
</dbReference>
<dbReference type="Pfam" id="PF13474">
    <property type="entry name" value="SnoaL_3"/>
    <property type="match status" value="1"/>
</dbReference>
<sequence>MVHKYCSWLVILLTFYSLSTQAETDIITLQNDELAINLTLDSLHDAASKAQKERYLELFTEDGVFMGTDDWERWPRPVELDNYVAERFKDGQGWTYHSIERYVRISADGNTAWFDEITESVKWGKFRGTGVVVKQAEGWKIAHYAMSFLVPNEVWEQVSELSKPAFEQRNNQ</sequence>